<dbReference type="Proteomes" id="UP001230156">
    <property type="component" value="Unassembled WGS sequence"/>
</dbReference>
<dbReference type="Pfam" id="PF00708">
    <property type="entry name" value="Acylphosphatase"/>
    <property type="match status" value="1"/>
</dbReference>
<evidence type="ECO:0000313" key="8">
    <source>
        <dbReference type="Proteomes" id="UP001230156"/>
    </source>
</evidence>
<evidence type="ECO:0000256" key="1">
    <source>
        <dbReference type="ARBA" id="ARBA00005614"/>
    </source>
</evidence>
<organism evidence="7 8">
    <name type="scientific">Dongia sedimenti</name>
    <dbReference type="NCBI Taxonomy" id="3064282"/>
    <lineage>
        <taxon>Bacteria</taxon>
        <taxon>Pseudomonadati</taxon>
        <taxon>Pseudomonadota</taxon>
        <taxon>Alphaproteobacteria</taxon>
        <taxon>Rhodospirillales</taxon>
        <taxon>Dongiaceae</taxon>
        <taxon>Dongia</taxon>
    </lineage>
</organism>
<dbReference type="EC" id="3.6.1.7" evidence="2 4"/>
<sequence>MPEGEKTVRLIIQGRVQGVSYRWWTVGEATKRGLNGWVRNRRDGSVEALVSGPVAAVDAMIEACRQGPPAARVTELEITVEEVRAETGFRQLPTV</sequence>
<keyword evidence="8" id="KW-1185">Reference proteome</keyword>
<proteinExistence type="inferred from homology"/>
<dbReference type="RefSeq" id="WP_379954245.1">
    <property type="nucleotide sequence ID" value="NZ_JAUYVI010000001.1"/>
</dbReference>
<feature type="domain" description="Acylphosphatase-like" evidence="6">
    <location>
        <begin position="7"/>
        <end position="93"/>
    </location>
</feature>
<evidence type="ECO:0000256" key="5">
    <source>
        <dbReference type="RuleBase" id="RU004168"/>
    </source>
</evidence>
<feature type="active site" evidence="4">
    <location>
        <position position="40"/>
    </location>
</feature>
<evidence type="ECO:0000256" key="2">
    <source>
        <dbReference type="ARBA" id="ARBA00012150"/>
    </source>
</evidence>
<dbReference type="InterPro" id="IPR036046">
    <property type="entry name" value="Acylphosphatase-like_dom_sf"/>
</dbReference>
<accession>A0ABU0YHD2</accession>
<dbReference type="EMBL" id="JAUYVI010000001">
    <property type="protein sequence ID" value="MDQ7246058.1"/>
    <property type="molecule type" value="Genomic_DNA"/>
</dbReference>
<comment type="similarity">
    <text evidence="1 5">Belongs to the acylphosphatase family.</text>
</comment>
<keyword evidence="4" id="KW-0378">Hydrolase</keyword>
<protein>
    <recommendedName>
        <fullName evidence="2 4">acylphosphatase</fullName>
        <ecNumber evidence="2 4">3.6.1.7</ecNumber>
    </recommendedName>
</protein>
<dbReference type="SUPFAM" id="SSF54975">
    <property type="entry name" value="Acylphosphatase/BLUF domain-like"/>
    <property type="match status" value="1"/>
</dbReference>
<feature type="active site" evidence="4">
    <location>
        <position position="22"/>
    </location>
</feature>
<name>A0ABU0YHD2_9PROT</name>
<dbReference type="PANTHER" id="PTHR47268:SF4">
    <property type="entry name" value="ACYLPHOSPHATASE"/>
    <property type="match status" value="1"/>
</dbReference>
<evidence type="ECO:0000256" key="4">
    <source>
        <dbReference type="PROSITE-ProRule" id="PRU00520"/>
    </source>
</evidence>
<dbReference type="NCBIfam" id="NF010996">
    <property type="entry name" value="PRK14421.1"/>
    <property type="match status" value="1"/>
</dbReference>
<evidence type="ECO:0000259" key="6">
    <source>
        <dbReference type="PROSITE" id="PS51160"/>
    </source>
</evidence>
<dbReference type="Gene3D" id="3.30.70.100">
    <property type="match status" value="1"/>
</dbReference>
<gene>
    <name evidence="7" type="ORF">Q8A70_00190</name>
</gene>
<reference evidence="8" key="1">
    <citation type="submission" date="2023-08" db="EMBL/GenBank/DDBJ databases">
        <title>Rhodospirillaceae gen. nov., a novel taxon isolated from the Yangtze River Yuezi River estuary sludge.</title>
        <authorList>
            <person name="Ruan L."/>
        </authorList>
    </citation>
    <scope>NUCLEOTIDE SEQUENCE [LARGE SCALE GENOMIC DNA]</scope>
    <source>
        <strain evidence="8">R-7</strain>
    </source>
</reference>
<comment type="catalytic activity">
    <reaction evidence="3 4">
        <text>an acyl phosphate + H2O = a carboxylate + phosphate + H(+)</text>
        <dbReference type="Rhea" id="RHEA:14965"/>
        <dbReference type="ChEBI" id="CHEBI:15377"/>
        <dbReference type="ChEBI" id="CHEBI:15378"/>
        <dbReference type="ChEBI" id="CHEBI:29067"/>
        <dbReference type="ChEBI" id="CHEBI:43474"/>
        <dbReference type="ChEBI" id="CHEBI:59918"/>
        <dbReference type="EC" id="3.6.1.7"/>
    </reaction>
</comment>
<dbReference type="PRINTS" id="PR00112">
    <property type="entry name" value="ACYLPHPHTASE"/>
</dbReference>
<dbReference type="InterPro" id="IPR020456">
    <property type="entry name" value="Acylphosphatase"/>
</dbReference>
<dbReference type="PANTHER" id="PTHR47268">
    <property type="entry name" value="ACYLPHOSPHATASE"/>
    <property type="match status" value="1"/>
</dbReference>
<dbReference type="PROSITE" id="PS51160">
    <property type="entry name" value="ACYLPHOSPHATASE_3"/>
    <property type="match status" value="1"/>
</dbReference>
<dbReference type="PROSITE" id="PS00151">
    <property type="entry name" value="ACYLPHOSPHATASE_2"/>
    <property type="match status" value="1"/>
</dbReference>
<dbReference type="InterPro" id="IPR001792">
    <property type="entry name" value="Acylphosphatase-like_dom"/>
</dbReference>
<evidence type="ECO:0000313" key="7">
    <source>
        <dbReference type="EMBL" id="MDQ7246058.1"/>
    </source>
</evidence>
<comment type="caution">
    <text evidence="7">The sequence shown here is derived from an EMBL/GenBank/DDBJ whole genome shotgun (WGS) entry which is preliminary data.</text>
</comment>
<dbReference type="InterPro" id="IPR017968">
    <property type="entry name" value="Acylphosphatase_CS"/>
</dbReference>
<evidence type="ECO:0000256" key="3">
    <source>
        <dbReference type="ARBA" id="ARBA00047645"/>
    </source>
</evidence>